<evidence type="ECO:0000256" key="2">
    <source>
        <dbReference type="SAM" id="MobiDB-lite"/>
    </source>
</evidence>
<dbReference type="Gene3D" id="6.10.140.1230">
    <property type="match status" value="1"/>
</dbReference>
<feature type="coiled-coil region" evidence="1">
    <location>
        <begin position="1534"/>
        <end position="1561"/>
    </location>
</feature>
<dbReference type="EMBL" id="JARBJD010000010">
    <property type="protein sequence ID" value="KAK2962670.1"/>
    <property type="molecule type" value="Genomic_DNA"/>
</dbReference>
<name>A0ABQ9YG16_9EUKA</name>
<dbReference type="InterPro" id="IPR005024">
    <property type="entry name" value="Snf7_fam"/>
</dbReference>
<feature type="region of interest" description="Disordered" evidence="2">
    <location>
        <begin position="544"/>
        <end position="579"/>
    </location>
</feature>
<evidence type="ECO:0000313" key="3">
    <source>
        <dbReference type="EMBL" id="KAK2962670.1"/>
    </source>
</evidence>
<feature type="compositionally biased region" description="Polar residues" evidence="2">
    <location>
        <begin position="568"/>
        <end position="579"/>
    </location>
</feature>
<dbReference type="Proteomes" id="UP001281761">
    <property type="component" value="Unassembled WGS sequence"/>
</dbReference>
<feature type="compositionally biased region" description="Basic and acidic residues" evidence="2">
    <location>
        <begin position="757"/>
        <end position="777"/>
    </location>
</feature>
<keyword evidence="4" id="KW-1185">Reference proteome</keyword>
<feature type="region of interest" description="Disordered" evidence="2">
    <location>
        <begin position="131"/>
        <end position="155"/>
    </location>
</feature>
<comment type="caution">
    <text evidence="3">The sequence shown here is derived from an EMBL/GenBank/DDBJ whole genome shotgun (WGS) entry which is preliminary data.</text>
</comment>
<accession>A0ABQ9YG16</accession>
<dbReference type="PANTHER" id="PTHR10476">
    <property type="entry name" value="CHARGED MULTIVESICULAR BODY PROTEIN"/>
    <property type="match status" value="1"/>
</dbReference>
<reference evidence="3 4" key="1">
    <citation type="journal article" date="2022" name="bioRxiv">
        <title>Genomics of Preaxostyla Flagellates Illuminates Evolutionary Transitions and the Path Towards Mitochondrial Loss.</title>
        <authorList>
            <person name="Novak L.V.F."/>
            <person name="Treitli S.C."/>
            <person name="Pyrih J."/>
            <person name="Halakuc P."/>
            <person name="Pipaliya S.V."/>
            <person name="Vacek V."/>
            <person name="Brzon O."/>
            <person name="Soukal P."/>
            <person name="Eme L."/>
            <person name="Dacks J.B."/>
            <person name="Karnkowska A."/>
            <person name="Elias M."/>
            <person name="Hampl V."/>
        </authorList>
    </citation>
    <scope>NUCLEOTIDE SEQUENCE [LARGE SCALE GENOMIC DNA]</scope>
    <source>
        <strain evidence="3">NAU3</strain>
        <tissue evidence="3">Gut</tissue>
    </source>
</reference>
<feature type="region of interest" description="Disordered" evidence="2">
    <location>
        <begin position="757"/>
        <end position="823"/>
    </location>
</feature>
<evidence type="ECO:0000313" key="4">
    <source>
        <dbReference type="Proteomes" id="UP001281761"/>
    </source>
</evidence>
<feature type="region of interest" description="Disordered" evidence="2">
    <location>
        <begin position="493"/>
        <end position="518"/>
    </location>
</feature>
<gene>
    <name evidence="3" type="ORF">BLNAU_2503</name>
</gene>
<feature type="compositionally biased region" description="Polar residues" evidence="2">
    <location>
        <begin position="499"/>
        <end position="512"/>
    </location>
</feature>
<feature type="compositionally biased region" description="Basic and acidic residues" evidence="2">
    <location>
        <begin position="805"/>
        <end position="816"/>
    </location>
</feature>
<evidence type="ECO:0000256" key="1">
    <source>
        <dbReference type="SAM" id="Coils"/>
    </source>
</evidence>
<keyword evidence="1" id="KW-0175">Coiled coil</keyword>
<protein>
    <submittedName>
        <fullName evidence="3">Charged multivesicular body protein 1</fullName>
    </submittedName>
</protein>
<feature type="compositionally biased region" description="Low complexity" evidence="2">
    <location>
        <begin position="794"/>
        <end position="803"/>
    </location>
</feature>
<organism evidence="3 4">
    <name type="scientific">Blattamonas nauphoetae</name>
    <dbReference type="NCBI Taxonomy" id="2049346"/>
    <lineage>
        <taxon>Eukaryota</taxon>
        <taxon>Metamonada</taxon>
        <taxon>Preaxostyla</taxon>
        <taxon>Oxymonadida</taxon>
        <taxon>Blattamonas</taxon>
    </lineage>
</organism>
<proteinExistence type="predicted"/>
<dbReference type="Pfam" id="PF03357">
    <property type="entry name" value="Snf7"/>
    <property type="match status" value="1"/>
</dbReference>
<sequence>MTTALPAQNPAAYSYPYQSDQLLTDYLPTDLEPIQDELASFAPNEELDSLLGTAYLFKEFPECNDFLANDLDKLTLVKVLDRCIGKLDSTQFSDRSIAILQLLVGSPSFLPVIVPDDLIPSSTKRFFKPQFARNPRNQPPQQPEDAPPDNLAPSYAYITPDAPPNLYGESETLDEAIMDKARGEYGYHSRHKKDKTVIPPLFPEEGEDIHVNISAFLIAMFTHFSSYGQEIIVQTTEPRFQSKPADDSTGLGLFRPPFHRILALLEKCLLFSVTPQRDFYLEMSNMNFSLFTCLPPPNSEVHSIPIKHDNNQFNRSCSCNFIANFDFEQLGKIEGQHGQQRFKSAALPFNPPEQKQKPHEKAQRELQRRLLPKASNNNPKFALYFYLNSHNFELEHIPTLPESSKFLKNFPIPAGVCPVMEFTVMEDNVVNERKKKKNSKGKEIETHIGDVDVATNPQGEVFPLNINTTAQPPRNYSSVLRVFCPYRAPTGSLDAPNRIQENPRSNPKNNHISAHDSPSPFAIHFDYLKRRNPVRMEKPAFPKGVRRRRRPNPFANPEDCNKHPAPTESVSALKQPNTAMEEQPDQTNEAKIDIYHLPTPELLPPVKVPNALYPFQHKADPSFPPYYINWLCDYLSKSEDRILPIRPFVPHSFREALPIIKDSVTTLQSSRAAFAPLFWFHQQSPYEKQVVGRYKLIEPLFKRYVTKYDLPPYPYFRTLTLDNRDFYDPRYANLGAPLPPAPDGDLSFVMSMDHQRNEHWDKKLDPEDLKKIDPNEKDFDDQNEDDSDVDFDDSPQPSSLSRRPSTRDTNRARGEASDANVGNWHLKQTKRYREALLPPITIPPMEGSATPGTIDRRAAMYFSPLINSRSSHSYFNSPARVNEFAKEWDSYHHTSSLRPPPLSVPPRTLFPKDHLTPFDTLYNTISPFLSLFSYSIVRVVLLTHSAFFSIQNPNDVKKTFQHHKGFKSLMGLELEAPEGAQKLPGHHQQDASSKLAYRLHHLQNKTETVKVVDMSQSLSEVPPFLKIVSVPVTLMKEDVNMCFAEAANTPHDAAHHCLSFPAHLRRLDHIEPISFPTLNYSTQIPCPSFSVITHNNSRFMFSTVVRIVTILLHAAHKSNTFQYEQLLHLIQERKFTQFISPFLDENTPPQLFFPTIVSSRKKEDPIENFTTSDLIDALETDAQNIQFEIKANKENMLDDVLVGIDDENRSPLLKYYWKSPFSVFMSKDKFQKITSHKFLSKVIARGRGTRAQHKTQAQTGDVTVGDYARKIERTLAEYRRRNQRNWYRGVHFSEDWIKQREDLMRAQNMDPLFPFDPKDKHQRLAFPSLHMIGHSPSFSTSSAYRNTFLSHHRNKISNEKHSLDPDFYFLRSYTSLAAPPLITTVPRHIQYTTSHVMLGGRFVPVDWQTVNTFVNTIGLVHKLINLIPSRMQTLPRTSLLKKSMMNKVNIPTLKNVNLKLFRDLYRSSHHSKGDSQRPTVQMAMSTYLKVPYRLGDVLLVSQTQLQSIQSKSQRRTEGEPVKDPLVLALQKTLEKQSQKRLKEMNKQKQLIQKAIKQGNTEGAKIYAENAIREKNCSKMFLTMSSRIDGVRSQIEMQQSMKSVVGNIEMACQGLQSASANMDLNKINGILDNFQMQFDKIDVMDSVYSFTPFHHSSRFSHLSWIK</sequence>
<feature type="compositionally biased region" description="Acidic residues" evidence="2">
    <location>
        <begin position="778"/>
        <end position="793"/>
    </location>
</feature>